<dbReference type="RefSeq" id="XP_043033567.1">
    <property type="nucleotide sequence ID" value="XM_043182413.1"/>
</dbReference>
<keyword evidence="2" id="KW-1185">Reference proteome</keyword>
<organism evidence="1 2">
    <name type="scientific">Guyanagaster necrorhizus</name>
    <dbReference type="NCBI Taxonomy" id="856835"/>
    <lineage>
        <taxon>Eukaryota</taxon>
        <taxon>Fungi</taxon>
        <taxon>Dikarya</taxon>
        <taxon>Basidiomycota</taxon>
        <taxon>Agaricomycotina</taxon>
        <taxon>Agaricomycetes</taxon>
        <taxon>Agaricomycetidae</taxon>
        <taxon>Agaricales</taxon>
        <taxon>Marasmiineae</taxon>
        <taxon>Physalacriaceae</taxon>
        <taxon>Guyanagaster</taxon>
    </lineage>
</organism>
<evidence type="ECO:0000313" key="2">
    <source>
        <dbReference type="Proteomes" id="UP000812287"/>
    </source>
</evidence>
<accession>A0A9P7VGC7</accession>
<dbReference type="Proteomes" id="UP000812287">
    <property type="component" value="Unassembled WGS sequence"/>
</dbReference>
<sequence length="84" mass="8711">GPDDEPGALNPVTPAMIQLPSPIQESIAISLNLELDRSSLLAGHDSRYGHCCPAGNTGTTLIPGLAVIPFSGYQANVLTLNTQV</sequence>
<feature type="non-terminal residue" evidence="1">
    <location>
        <position position="84"/>
    </location>
</feature>
<feature type="non-terminal residue" evidence="1">
    <location>
        <position position="1"/>
    </location>
</feature>
<dbReference type="EMBL" id="MU250577">
    <property type="protein sequence ID" value="KAG7440067.1"/>
    <property type="molecule type" value="Genomic_DNA"/>
</dbReference>
<dbReference type="GeneID" id="66104710"/>
<dbReference type="AlphaFoldDB" id="A0A9P7VGC7"/>
<reference evidence="1" key="1">
    <citation type="submission" date="2020-11" db="EMBL/GenBank/DDBJ databases">
        <title>Adaptations for nitrogen fixation in a non-lichenized fungal sporocarp promotes dispersal by wood-feeding termites.</title>
        <authorList>
            <consortium name="DOE Joint Genome Institute"/>
            <person name="Koch R.A."/>
            <person name="Yoon G."/>
            <person name="Arayal U."/>
            <person name="Lail K."/>
            <person name="Amirebrahimi M."/>
            <person name="Labutti K."/>
            <person name="Lipzen A."/>
            <person name="Riley R."/>
            <person name="Barry K."/>
            <person name="Henrissat B."/>
            <person name="Grigoriev I.V."/>
            <person name="Herr J.R."/>
            <person name="Aime M.C."/>
        </authorList>
    </citation>
    <scope>NUCLEOTIDE SEQUENCE</scope>
    <source>
        <strain evidence="1">MCA 3950</strain>
    </source>
</reference>
<evidence type="ECO:0000313" key="1">
    <source>
        <dbReference type="EMBL" id="KAG7440067.1"/>
    </source>
</evidence>
<proteinExistence type="predicted"/>
<gene>
    <name evidence="1" type="ORF">BT62DRAFT_833007</name>
</gene>
<protein>
    <submittedName>
        <fullName evidence="1">Uncharacterized protein</fullName>
    </submittedName>
</protein>
<name>A0A9P7VGC7_9AGAR</name>
<comment type="caution">
    <text evidence="1">The sequence shown here is derived from an EMBL/GenBank/DDBJ whole genome shotgun (WGS) entry which is preliminary data.</text>
</comment>
<dbReference type="OrthoDB" id="5396at2759"/>